<organism evidence="2 3">
    <name type="scientific">Effrenium voratum</name>
    <dbReference type="NCBI Taxonomy" id="2562239"/>
    <lineage>
        <taxon>Eukaryota</taxon>
        <taxon>Sar</taxon>
        <taxon>Alveolata</taxon>
        <taxon>Dinophyceae</taxon>
        <taxon>Suessiales</taxon>
        <taxon>Symbiodiniaceae</taxon>
        <taxon>Effrenium</taxon>
    </lineage>
</organism>
<accession>A0AA36HPA2</accession>
<keyword evidence="1" id="KW-1133">Transmembrane helix</keyword>
<dbReference type="AlphaFoldDB" id="A0AA36HPA2"/>
<keyword evidence="1" id="KW-0472">Membrane</keyword>
<keyword evidence="3" id="KW-1185">Reference proteome</keyword>
<feature type="transmembrane region" description="Helical" evidence="1">
    <location>
        <begin position="136"/>
        <end position="167"/>
    </location>
</feature>
<name>A0AA36HPA2_9DINO</name>
<keyword evidence="1" id="KW-0812">Transmembrane</keyword>
<gene>
    <name evidence="2" type="ORF">EVOR1521_LOCUS2820</name>
</gene>
<dbReference type="Proteomes" id="UP001178507">
    <property type="component" value="Unassembled WGS sequence"/>
</dbReference>
<feature type="transmembrane region" description="Helical" evidence="1">
    <location>
        <begin position="279"/>
        <end position="300"/>
    </location>
</feature>
<sequence length="357" mass="39821">MAVHIQSTREADATGLDGPRFETAAGAVLRTVTAPWWLFQALEEKEASVIDSLEHSELADAALLACLEAFREPDAEGRPETTSPGVMQPSAAFVEKLREIPRVMKDFLLDKDAELPSEAQWLSSKPWLERSYHRQALVYVSAWVASLVWCVRFRSGVATCAILVAWLLPFSWVTLSNTLSEVLGTTGGVILGSLPSFAMRFSPSFRKHPGQPGPHEMFICFAIMYLLWTLATYYSQVQAFQWRVAALFWSCFGGVEMLRDFGLAEDFRSYMWKQRSWDTLVDLSFGCGLVFSLELVMGVLCRELSAKLRVAKACSECLKLVAVIAGTFQDSDGYLMRGQAAEMLSRATRQQEQLQAG</sequence>
<feature type="transmembrane region" description="Helical" evidence="1">
    <location>
        <begin position="217"/>
        <end position="234"/>
    </location>
</feature>
<reference evidence="2" key="1">
    <citation type="submission" date="2023-08" db="EMBL/GenBank/DDBJ databases">
        <authorList>
            <person name="Chen Y."/>
            <person name="Shah S."/>
            <person name="Dougan E. K."/>
            <person name="Thang M."/>
            <person name="Chan C."/>
        </authorList>
    </citation>
    <scope>NUCLEOTIDE SEQUENCE</scope>
</reference>
<dbReference type="EMBL" id="CAUJNA010000158">
    <property type="protein sequence ID" value="CAJ1372829.1"/>
    <property type="molecule type" value="Genomic_DNA"/>
</dbReference>
<evidence type="ECO:0000313" key="3">
    <source>
        <dbReference type="Proteomes" id="UP001178507"/>
    </source>
</evidence>
<comment type="caution">
    <text evidence="2">The sequence shown here is derived from an EMBL/GenBank/DDBJ whole genome shotgun (WGS) entry which is preliminary data.</text>
</comment>
<feature type="transmembrane region" description="Helical" evidence="1">
    <location>
        <begin position="179"/>
        <end position="197"/>
    </location>
</feature>
<evidence type="ECO:0000313" key="2">
    <source>
        <dbReference type="EMBL" id="CAJ1372829.1"/>
    </source>
</evidence>
<proteinExistence type="predicted"/>
<protein>
    <submittedName>
        <fullName evidence="2">Uncharacterized protein</fullName>
    </submittedName>
</protein>
<evidence type="ECO:0000256" key="1">
    <source>
        <dbReference type="SAM" id="Phobius"/>
    </source>
</evidence>